<dbReference type="AlphaFoldDB" id="A0A7Y9J462"/>
<organism evidence="1 2">
    <name type="scientific">Actinomycetospora corticicola</name>
    <dbReference type="NCBI Taxonomy" id="663602"/>
    <lineage>
        <taxon>Bacteria</taxon>
        <taxon>Bacillati</taxon>
        <taxon>Actinomycetota</taxon>
        <taxon>Actinomycetes</taxon>
        <taxon>Pseudonocardiales</taxon>
        <taxon>Pseudonocardiaceae</taxon>
        <taxon>Actinomycetospora</taxon>
    </lineage>
</organism>
<gene>
    <name evidence="1" type="ORF">BJ983_000461</name>
</gene>
<evidence type="ECO:0000313" key="1">
    <source>
        <dbReference type="EMBL" id="NYD34359.1"/>
    </source>
</evidence>
<comment type="caution">
    <text evidence="1">The sequence shown here is derived from an EMBL/GenBank/DDBJ whole genome shotgun (WGS) entry which is preliminary data.</text>
</comment>
<keyword evidence="2" id="KW-1185">Reference proteome</keyword>
<protein>
    <submittedName>
        <fullName evidence="1">Uncharacterized protein</fullName>
    </submittedName>
</protein>
<evidence type="ECO:0000313" key="2">
    <source>
        <dbReference type="Proteomes" id="UP000535890"/>
    </source>
</evidence>
<reference evidence="1 2" key="1">
    <citation type="submission" date="2020-07" db="EMBL/GenBank/DDBJ databases">
        <title>Sequencing the genomes of 1000 actinobacteria strains.</title>
        <authorList>
            <person name="Klenk H.-P."/>
        </authorList>
    </citation>
    <scope>NUCLEOTIDE SEQUENCE [LARGE SCALE GENOMIC DNA]</scope>
    <source>
        <strain evidence="1 2">DSM 45772</strain>
    </source>
</reference>
<proteinExistence type="predicted"/>
<accession>A0A7Y9J462</accession>
<name>A0A7Y9J462_9PSEU</name>
<dbReference type="RefSeq" id="WP_179792319.1">
    <property type="nucleotide sequence ID" value="NZ_BAABHP010000030.1"/>
</dbReference>
<dbReference type="EMBL" id="JACCBN010000001">
    <property type="protein sequence ID" value="NYD34359.1"/>
    <property type="molecule type" value="Genomic_DNA"/>
</dbReference>
<dbReference type="Proteomes" id="UP000535890">
    <property type="component" value="Unassembled WGS sequence"/>
</dbReference>
<sequence length="126" mass="14394">MQERARHVVRYRLRDAAVVRDHVLQSVLFRELVHQRPAWLTCATYELDGHGRALLLEVDDLARLRGSAALSYYLDGLPGRCEEPYRGLLPDSAVPPASMLVGCWDPVHDQWCVPYRGRPEEVEPFA</sequence>